<reference evidence="3 4" key="1">
    <citation type="submission" date="2019-03" db="EMBL/GenBank/DDBJ databases">
        <title>Genomic Encyclopedia of Archaeal and Bacterial Type Strains, Phase II (KMG-II): from individual species to whole genera.</title>
        <authorList>
            <person name="Goeker M."/>
        </authorList>
    </citation>
    <scope>NUCLEOTIDE SEQUENCE [LARGE SCALE GENOMIC DNA]</scope>
    <source>
        <strain evidence="3 4">ATCC 700618</strain>
    </source>
</reference>
<name>A0A4R6ICX5_9MOLU</name>
<feature type="compositionally biased region" description="Basic and acidic residues" evidence="1">
    <location>
        <begin position="184"/>
        <end position="239"/>
    </location>
</feature>
<gene>
    <name evidence="3" type="ORF">EI74_0732</name>
</gene>
<evidence type="ECO:0000256" key="1">
    <source>
        <dbReference type="SAM" id="MobiDB-lite"/>
    </source>
</evidence>
<proteinExistence type="predicted"/>
<sequence>MKLYKKLLLGSVIPIASIGFVACSTVTPSVTSEVVKNLRTLVFEGGLNELTQSLDTNITKSSADVKAAYDKIGATTNIKDDKLDPAVSKNLKIFLRDYSTWIISNPNKLQIVDTENNPISAQDLFKNPIAIDFKNVTSHSKINYYHPYTLINIFNKEEINSPAYYDTSIDEHRDGQSYTHNHNHSHDHGDGHSHDHGDGHGHSHDHGDGHSHGHSHDHGDGHSHDHGDGHGHSHDHTGEDDINSPQDNVMSTYVSYEGGVFMRVDRTYKSELFSGIRASRTIVKFDRTFPIQEFTNWVHAAQEKESNADTLLENLKQKYGTPKIYIISGINE</sequence>
<dbReference type="AlphaFoldDB" id="A0A4R6ICX5"/>
<feature type="region of interest" description="Disordered" evidence="1">
    <location>
        <begin position="172"/>
        <end position="249"/>
    </location>
</feature>
<evidence type="ECO:0000256" key="2">
    <source>
        <dbReference type="SAM" id="SignalP"/>
    </source>
</evidence>
<evidence type="ECO:0000313" key="3">
    <source>
        <dbReference type="EMBL" id="TDO19461.1"/>
    </source>
</evidence>
<feature type="chain" id="PRO_5020825027" evidence="2">
    <location>
        <begin position="23"/>
        <end position="332"/>
    </location>
</feature>
<accession>A0A4R6ICX5</accession>
<dbReference type="EMBL" id="SNWN01000014">
    <property type="protein sequence ID" value="TDO19461.1"/>
    <property type="molecule type" value="Genomic_DNA"/>
</dbReference>
<evidence type="ECO:0000313" key="4">
    <source>
        <dbReference type="Proteomes" id="UP000295518"/>
    </source>
</evidence>
<organism evidence="3 4">
    <name type="scientific">Mycoplasma testudineum</name>
    <dbReference type="NCBI Taxonomy" id="244584"/>
    <lineage>
        <taxon>Bacteria</taxon>
        <taxon>Bacillati</taxon>
        <taxon>Mycoplasmatota</taxon>
        <taxon>Mollicutes</taxon>
        <taxon>Mycoplasmataceae</taxon>
        <taxon>Mycoplasma</taxon>
    </lineage>
</organism>
<keyword evidence="4" id="KW-1185">Reference proteome</keyword>
<dbReference type="RefSeq" id="WP_208107024.1">
    <property type="nucleotide sequence ID" value="NZ_SNWN01000014.1"/>
</dbReference>
<protein>
    <submittedName>
        <fullName evidence="3">Uncharacterized protein</fullName>
    </submittedName>
</protein>
<keyword evidence="2" id="KW-0732">Signal</keyword>
<feature type="signal peptide" evidence="2">
    <location>
        <begin position="1"/>
        <end position="22"/>
    </location>
</feature>
<dbReference type="PROSITE" id="PS51257">
    <property type="entry name" value="PROKAR_LIPOPROTEIN"/>
    <property type="match status" value="1"/>
</dbReference>
<comment type="caution">
    <text evidence="3">The sequence shown here is derived from an EMBL/GenBank/DDBJ whole genome shotgun (WGS) entry which is preliminary data.</text>
</comment>
<dbReference type="Proteomes" id="UP000295518">
    <property type="component" value="Unassembled WGS sequence"/>
</dbReference>